<sequence length="322" mass="35611">MDHDLNNLGKALSLSEEAKSDVVVPMGLWHRDTEIEAKVDSGDNPKDIDRNLCEFHVLIHNLPLGKMTRDIKEFIGNQLGKFVDVDMDDKAVFWGSFLRIRVALDVNKPLRRAPSQSINRSRSNSSQPQPHTTPAPPSSSVFQCKGPDIFSPQASNLNLPHTSTQQMALHTSHTPTSHVTTKTPTMINHNPAPRTPFNPTPYTFLPSHTLFHISNTLPTTKFFPYATDRLSAFTPPIAFSSESTTSHTTSSLLSKSKSGRRIVQVRKVTPLQKQKQPDPNTSSSSNLNPSPLKHQSNNTPLPFNILGGLKPIGSNRIPANRL</sequence>
<reference evidence="2" key="2">
    <citation type="journal article" date="2024" name="Plant">
        <title>Genomic evolution and insights into agronomic trait innovations of Sesamum species.</title>
        <authorList>
            <person name="Miao H."/>
            <person name="Wang L."/>
            <person name="Qu L."/>
            <person name="Liu H."/>
            <person name="Sun Y."/>
            <person name="Le M."/>
            <person name="Wang Q."/>
            <person name="Wei S."/>
            <person name="Zheng Y."/>
            <person name="Lin W."/>
            <person name="Duan Y."/>
            <person name="Cao H."/>
            <person name="Xiong S."/>
            <person name="Wang X."/>
            <person name="Wei L."/>
            <person name="Li C."/>
            <person name="Ma Q."/>
            <person name="Ju M."/>
            <person name="Zhao R."/>
            <person name="Li G."/>
            <person name="Mu C."/>
            <person name="Tian Q."/>
            <person name="Mei H."/>
            <person name="Zhang T."/>
            <person name="Gao T."/>
            <person name="Zhang H."/>
        </authorList>
    </citation>
    <scope>NUCLEOTIDE SEQUENCE</scope>
    <source>
        <strain evidence="2">3651</strain>
    </source>
</reference>
<name>A0AAE1Y164_9LAMI</name>
<dbReference type="AlphaFoldDB" id="A0AAE1Y164"/>
<organism evidence="2 3">
    <name type="scientific">Sesamum alatum</name>
    <dbReference type="NCBI Taxonomy" id="300844"/>
    <lineage>
        <taxon>Eukaryota</taxon>
        <taxon>Viridiplantae</taxon>
        <taxon>Streptophyta</taxon>
        <taxon>Embryophyta</taxon>
        <taxon>Tracheophyta</taxon>
        <taxon>Spermatophyta</taxon>
        <taxon>Magnoliopsida</taxon>
        <taxon>eudicotyledons</taxon>
        <taxon>Gunneridae</taxon>
        <taxon>Pentapetalae</taxon>
        <taxon>asterids</taxon>
        <taxon>lamiids</taxon>
        <taxon>Lamiales</taxon>
        <taxon>Pedaliaceae</taxon>
        <taxon>Sesamum</taxon>
    </lineage>
</organism>
<feature type="region of interest" description="Disordered" evidence="1">
    <location>
        <begin position="239"/>
        <end position="322"/>
    </location>
</feature>
<keyword evidence="3" id="KW-1185">Reference proteome</keyword>
<feature type="compositionally biased region" description="Low complexity" evidence="1">
    <location>
        <begin position="282"/>
        <end position="292"/>
    </location>
</feature>
<comment type="caution">
    <text evidence="2">The sequence shown here is derived from an EMBL/GenBank/DDBJ whole genome shotgun (WGS) entry which is preliminary data.</text>
</comment>
<feature type="compositionally biased region" description="Low complexity" evidence="1">
    <location>
        <begin position="114"/>
        <end position="130"/>
    </location>
</feature>
<feature type="compositionally biased region" description="Polar residues" evidence="1">
    <location>
        <begin position="271"/>
        <end position="281"/>
    </location>
</feature>
<reference evidence="2" key="1">
    <citation type="submission" date="2020-06" db="EMBL/GenBank/DDBJ databases">
        <authorList>
            <person name="Li T."/>
            <person name="Hu X."/>
            <person name="Zhang T."/>
            <person name="Song X."/>
            <person name="Zhang H."/>
            <person name="Dai N."/>
            <person name="Sheng W."/>
            <person name="Hou X."/>
            <person name="Wei L."/>
        </authorList>
    </citation>
    <scope>NUCLEOTIDE SEQUENCE</scope>
    <source>
        <strain evidence="2">3651</strain>
        <tissue evidence="2">Leaf</tissue>
    </source>
</reference>
<evidence type="ECO:0000313" key="2">
    <source>
        <dbReference type="EMBL" id="KAK4421362.1"/>
    </source>
</evidence>
<protein>
    <submittedName>
        <fullName evidence="2">Uncharacterized protein</fullName>
    </submittedName>
</protein>
<proteinExistence type="predicted"/>
<dbReference type="EMBL" id="JACGWO010000008">
    <property type="protein sequence ID" value="KAK4421362.1"/>
    <property type="molecule type" value="Genomic_DNA"/>
</dbReference>
<feature type="region of interest" description="Disordered" evidence="1">
    <location>
        <begin position="112"/>
        <end position="145"/>
    </location>
</feature>
<dbReference type="Proteomes" id="UP001293254">
    <property type="component" value="Unassembled WGS sequence"/>
</dbReference>
<feature type="compositionally biased region" description="Low complexity" evidence="1">
    <location>
        <begin position="240"/>
        <end position="256"/>
    </location>
</feature>
<feature type="compositionally biased region" description="Low complexity" evidence="1">
    <location>
        <begin position="170"/>
        <end position="185"/>
    </location>
</feature>
<evidence type="ECO:0000256" key="1">
    <source>
        <dbReference type="SAM" id="MobiDB-lite"/>
    </source>
</evidence>
<gene>
    <name evidence="2" type="ORF">Salat_2086700</name>
</gene>
<evidence type="ECO:0000313" key="3">
    <source>
        <dbReference type="Proteomes" id="UP001293254"/>
    </source>
</evidence>
<accession>A0AAE1Y164</accession>
<feature type="region of interest" description="Disordered" evidence="1">
    <location>
        <begin position="164"/>
        <end position="197"/>
    </location>
</feature>